<evidence type="ECO:0000256" key="7">
    <source>
        <dbReference type="ARBA" id="ARBA00022845"/>
    </source>
</evidence>
<evidence type="ECO:0000256" key="2">
    <source>
        <dbReference type="ARBA" id="ARBA00006057"/>
    </source>
</evidence>
<proteinExistence type="inferred from homology"/>
<evidence type="ECO:0000256" key="1">
    <source>
        <dbReference type="ARBA" id="ARBA00004496"/>
    </source>
</evidence>
<dbReference type="Proteomes" id="UP000449547">
    <property type="component" value="Unassembled WGS sequence"/>
</dbReference>
<name>A0A642UCG1_DIURU</name>
<dbReference type="GeneID" id="54784354"/>
<feature type="region of interest" description="Disordered" evidence="12">
    <location>
        <begin position="48"/>
        <end position="87"/>
    </location>
</feature>
<dbReference type="AlphaFoldDB" id="A0A642UCG1"/>
<dbReference type="VEuPathDB" id="FungiDB:DIURU_005703"/>
<evidence type="ECO:0000256" key="12">
    <source>
        <dbReference type="SAM" id="MobiDB-lite"/>
    </source>
</evidence>
<evidence type="ECO:0000256" key="6">
    <source>
        <dbReference type="ARBA" id="ARBA00022553"/>
    </source>
</evidence>
<dbReference type="OrthoDB" id="3995390at2759"/>
<evidence type="ECO:0000256" key="9">
    <source>
        <dbReference type="ARBA" id="ARBA00023193"/>
    </source>
</evidence>
<evidence type="ECO:0000256" key="10">
    <source>
        <dbReference type="ARBA" id="ARBA00025387"/>
    </source>
</evidence>
<comment type="caution">
    <text evidence="13">The sequence shown here is derived from an EMBL/GenBank/DDBJ whole genome shotgun (WGS) entry which is preliminary data.</text>
</comment>
<sequence length="167" mass="19127">MPKYTEEQLFEIQEEAHNPQPEVLDAFNAMVEEVREHEKQLKQIKWSNGDTYIDENGHERPYHHLNRRRASRSGDKPNLRKKSVETVVGEDGWATTVKTRKSFGGAEEEERQKFRTGLKEVKAKPNNKNLGSSKAADPRDAIAEVQKKAFNAFDALGDESDDDEDDE</sequence>
<dbReference type="RefSeq" id="XP_034009551.1">
    <property type="nucleotide sequence ID" value="XM_034158715.1"/>
</dbReference>
<accession>A0A642UCG1</accession>
<evidence type="ECO:0000256" key="4">
    <source>
        <dbReference type="ARBA" id="ARBA00022490"/>
    </source>
</evidence>
<dbReference type="GO" id="GO:0003743">
    <property type="term" value="F:translation initiation factor activity"/>
    <property type="evidence" value="ECO:0007669"/>
    <property type="project" value="UniProtKB-KW"/>
</dbReference>
<feature type="region of interest" description="Disordered" evidence="12">
    <location>
        <begin position="99"/>
        <end position="140"/>
    </location>
</feature>
<keyword evidence="7 11" id="KW-0810">Translation regulation</keyword>
<reference evidence="13 14" key="1">
    <citation type="submission" date="2019-07" db="EMBL/GenBank/DDBJ databases">
        <title>Genome assembly of two rare yeast pathogens: Diutina rugosa and Trichomonascus ciferrii.</title>
        <authorList>
            <person name="Mixao V."/>
            <person name="Saus E."/>
            <person name="Hansen A."/>
            <person name="Lass-Flor C."/>
            <person name="Gabaldon T."/>
        </authorList>
    </citation>
    <scope>NUCLEOTIDE SEQUENCE [LARGE SCALE GENOMIC DNA]</scope>
    <source>
        <strain evidence="13 14">CBS 613</strain>
    </source>
</reference>
<evidence type="ECO:0000256" key="8">
    <source>
        <dbReference type="ARBA" id="ARBA00022917"/>
    </source>
</evidence>
<evidence type="ECO:0000256" key="5">
    <source>
        <dbReference type="ARBA" id="ARBA00022540"/>
    </source>
</evidence>
<dbReference type="Pfam" id="PF17052">
    <property type="entry name" value="CAF20"/>
    <property type="match status" value="1"/>
</dbReference>
<organism evidence="13 14">
    <name type="scientific">Diutina rugosa</name>
    <name type="common">Yeast</name>
    <name type="synonym">Candida rugosa</name>
    <dbReference type="NCBI Taxonomy" id="5481"/>
    <lineage>
        <taxon>Eukaryota</taxon>
        <taxon>Fungi</taxon>
        <taxon>Dikarya</taxon>
        <taxon>Ascomycota</taxon>
        <taxon>Saccharomycotina</taxon>
        <taxon>Pichiomycetes</taxon>
        <taxon>Debaryomycetaceae</taxon>
        <taxon>Diutina</taxon>
    </lineage>
</organism>
<feature type="compositionally biased region" description="Basic and acidic residues" evidence="12">
    <location>
        <begin position="110"/>
        <end position="123"/>
    </location>
</feature>
<dbReference type="EMBL" id="SWFT01000163">
    <property type="protein sequence ID" value="KAA8896691.1"/>
    <property type="molecule type" value="Genomic_DNA"/>
</dbReference>
<comment type="function">
    <text evidence="10 11">Acts as an inhibitor of cap-dependent translation. Competes with eIF4G1 and EAP1 for binding to eIF4E and interferes with the formation of the eIF4F complex, inhibiting translation and stabilizing mRNA.</text>
</comment>
<dbReference type="GO" id="GO:0005737">
    <property type="term" value="C:cytoplasm"/>
    <property type="evidence" value="ECO:0007669"/>
    <property type="project" value="UniProtKB-SubCell"/>
</dbReference>
<keyword evidence="6" id="KW-0597">Phosphoprotein</keyword>
<keyword evidence="4 11" id="KW-0963">Cytoplasm</keyword>
<dbReference type="OMA" id="GRPKVKH"/>
<comment type="similarity">
    <text evidence="2 11">Belongs to the CAF20 family.</text>
</comment>
<evidence type="ECO:0000313" key="13">
    <source>
        <dbReference type="EMBL" id="KAA8896691.1"/>
    </source>
</evidence>
<evidence type="ECO:0000256" key="11">
    <source>
        <dbReference type="RuleBase" id="RU363005"/>
    </source>
</evidence>
<keyword evidence="5 11" id="KW-0396">Initiation factor</keyword>
<feature type="compositionally biased region" description="Basic and acidic residues" evidence="12">
    <location>
        <begin position="72"/>
        <end position="84"/>
    </location>
</feature>
<keyword evidence="14" id="KW-1185">Reference proteome</keyword>
<protein>
    <recommendedName>
        <fullName evidence="3 11">Cap-associated protein CAF20</fullName>
    </recommendedName>
</protein>
<dbReference type="InterPro" id="IPR031456">
    <property type="entry name" value="Caf20"/>
</dbReference>
<gene>
    <name evidence="13" type="ORF">DIURU_005703</name>
</gene>
<keyword evidence="8 11" id="KW-0648">Protein biosynthesis</keyword>
<evidence type="ECO:0000256" key="3">
    <source>
        <dbReference type="ARBA" id="ARBA00020270"/>
    </source>
</evidence>
<dbReference type="GO" id="GO:0017148">
    <property type="term" value="P:negative regulation of translation"/>
    <property type="evidence" value="ECO:0007669"/>
    <property type="project" value="UniProtKB-UniRule"/>
</dbReference>
<dbReference type="GO" id="GO:0008190">
    <property type="term" value="F:eukaryotic initiation factor 4E binding"/>
    <property type="evidence" value="ECO:0007669"/>
    <property type="project" value="InterPro"/>
</dbReference>
<keyword evidence="9 11" id="KW-0652">Protein synthesis inhibitor</keyword>
<comment type="subcellular location">
    <subcellularLocation>
        <location evidence="1 11">Cytoplasm</location>
    </subcellularLocation>
</comment>
<evidence type="ECO:0000313" key="14">
    <source>
        <dbReference type="Proteomes" id="UP000449547"/>
    </source>
</evidence>